<feature type="transmembrane region" description="Helical" evidence="6">
    <location>
        <begin position="173"/>
        <end position="195"/>
    </location>
</feature>
<keyword evidence="4 6" id="KW-1133">Transmembrane helix</keyword>
<evidence type="ECO:0000259" key="7">
    <source>
        <dbReference type="Pfam" id="PF00892"/>
    </source>
</evidence>
<reference evidence="8 10" key="1">
    <citation type="submission" date="2017-11" db="EMBL/GenBank/DDBJ databases">
        <title>Comparitive Functional Genomics of Dry Heat Resistant strains isolated from the Viking Spacecraft.</title>
        <authorList>
            <person name="Seuylemezian A."/>
            <person name="Cooper K."/>
            <person name="Vaishampayan P."/>
        </authorList>
    </citation>
    <scope>NUCLEOTIDE SEQUENCE [LARGE SCALE GENOMIC DNA]</scope>
    <source>
        <strain evidence="8 10">M4.6</strain>
    </source>
</reference>
<feature type="transmembrane region" description="Helical" evidence="6">
    <location>
        <begin position="294"/>
        <end position="313"/>
    </location>
</feature>
<evidence type="ECO:0000256" key="1">
    <source>
        <dbReference type="ARBA" id="ARBA00004127"/>
    </source>
</evidence>
<feature type="transmembrane region" description="Helical" evidence="6">
    <location>
        <begin position="147"/>
        <end position="167"/>
    </location>
</feature>
<dbReference type="InterPro" id="IPR037185">
    <property type="entry name" value="EmrE-like"/>
</dbReference>
<evidence type="ECO:0000256" key="3">
    <source>
        <dbReference type="ARBA" id="ARBA00022692"/>
    </source>
</evidence>
<name>A0A2N5GIS6_9BACI</name>
<dbReference type="InterPro" id="IPR050638">
    <property type="entry name" value="AA-Vitamin_Transporters"/>
</dbReference>
<dbReference type="Proteomes" id="UP000234951">
    <property type="component" value="Unassembled WGS sequence"/>
</dbReference>
<sequence>MTILNWDIGLKGGKGLFNRLNKRTTGIILVLAGTTLWGVSGTVAQFLFQEKNYQADWLVVVRLLISGMILLALSGARQGKKKLFSVWSDKNGWLSIVLFGLVGMLGVQYTYFAAIEASNAATATLLQYLGPVFITLYLALRTKSWPGIRQIIAVILALAGTYLLVTAGTPSSLAISGTALFWGLASALALAFYTVQPLKLLKEHGTISVIGWGMVIGGIGMSFVAPPWEVHGEASISAVLAILFVILFGTLIAFFCYLESLKYLQPSETSLLACAEPLSAALLAVIWLNTPFGLAEWGGAVCIIITVILLSSAKEQNRQVPEANTGDGQPTKVSI</sequence>
<keyword evidence="11" id="KW-1185">Reference proteome</keyword>
<evidence type="ECO:0000313" key="11">
    <source>
        <dbReference type="Proteomes" id="UP000235114"/>
    </source>
</evidence>
<accession>A0A2N5GIS6</accession>
<comment type="subcellular location">
    <subcellularLocation>
        <location evidence="1">Endomembrane system</location>
        <topology evidence="1">Multi-pass membrane protein</topology>
    </subcellularLocation>
</comment>
<protein>
    <submittedName>
        <fullName evidence="8">EamA family transporter</fullName>
    </submittedName>
</protein>
<feature type="transmembrane region" description="Helical" evidence="6">
    <location>
        <begin position="54"/>
        <end position="73"/>
    </location>
</feature>
<evidence type="ECO:0000256" key="2">
    <source>
        <dbReference type="ARBA" id="ARBA00007362"/>
    </source>
</evidence>
<keyword evidence="5 6" id="KW-0472">Membrane</keyword>
<feature type="domain" description="EamA" evidence="7">
    <location>
        <begin position="25"/>
        <end position="165"/>
    </location>
</feature>
<feature type="domain" description="EamA" evidence="7">
    <location>
        <begin position="179"/>
        <end position="311"/>
    </location>
</feature>
<feature type="transmembrane region" description="Helical" evidence="6">
    <location>
        <begin position="27"/>
        <end position="48"/>
    </location>
</feature>
<feature type="transmembrane region" description="Helical" evidence="6">
    <location>
        <begin position="207"/>
        <end position="228"/>
    </location>
</feature>
<organism evidence="8 10">
    <name type="scientific">Bacillus canaveralius</name>
    <dbReference type="NCBI Taxonomy" id="1403243"/>
    <lineage>
        <taxon>Bacteria</taxon>
        <taxon>Bacillati</taxon>
        <taxon>Bacillota</taxon>
        <taxon>Bacilli</taxon>
        <taxon>Bacillales</taxon>
        <taxon>Bacillaceae</taxon>
        <taxon>Bacillus</taxon>
    </lineage>
</organism>
<dbReference type="Pfam" id="PF00892">
    <property type="entry name" value="EamA"/>
    <property type="match status" value="2"/>
</dbReference>
<proteinExistence type="inferred from homology"/>
<feature type="transmembrane region" description="Helical" evidence="6">
    <location>
        <begin position="93"/>
        <end position="114"/>
    </location>
</feature>
<dbReference type="PANTHER" id="PTHR32322:SF2">
    <property type="entry name" value="EAMA DOMAIN-CONTAINING PROTEIN"/>
    <property type="match status" value="1"/>
</dbReference>
<dbReference type="Proteomes" id="UP000235114">
    <property type="component" value="Unassembled WGS sequence"/>
</dbReference>
<dbReference type="EMBL" id="PGVA01000044">
    <property type="protein sequence ID" value="PLR80830.1"/>
    <property type="molecule type" value="Genomic_DNA"/>
</dbReference>
<comment type="caution">
    <text evidence="8">The sequence shown here is derived from an EMBL/GenBank/DDBJ whole genome shotgun (WGS) entry which is preliminary data.</text>
</comment>
<dbReference type="PANTHER" id="PTHR32322">
    <property type="entry name" value="INNER MEMBRANE TRANSPORTER"/>
    <property type="match status" value="1"/>
</dbReference>
<feature type="transmembrane region" description="Helical" evidence="6">
    <location>
        <begin position="234"/>
        <end position="258"/>
    </location>
</feature>
<keyword evidence="3 6" id="KW-0812">Transmembrane</keyword>
<evidence type="ECO:0000313" key="10">
    <source>
        <dbReference type="Proteomes" id="UP000234951"/>
    </source>
</evidence>
<comment type="similarity">
    <text evidence="2">Belongs to the EamA transporter family.</text>
</comment>
<gene>
    <name evidence="8" type="ORF">CU635_17430</name>
    <name evidence="9" type="ORF">CVD25_07950</name>
</gene>
<dbReference type="AlphaFoldDB" id="A0A2N5GIS6"/>
<feature type="transmembrane region" description="Helical" evidence="6">
    <location>
        <begin position="270"/>
        <end position="288"/>
    </location>
</feature>
<dbReference type="EMBL" id="PGVD01000022">
    <property type="protein sequence ID" value="PLR98294.1"/>
    <property type="molecule type" value="Genomic_DNA"/>
</dbReference>
<evidence type="ECO:0000256" key="4">
    <source>
        <dbReference type="ARBA" id="ARBA00022989"/>
    </source>
</evidence>
<evidence type="ECO:0000256" key="6">
    <source>
        <dbReference type="SAM" id="Phobius"/>
    </source>
</evidence>
<reference evidence="9 11" key="2">
    <citation type="submission" date="2017-12" db="EMBL/GenBank/DDBJ databases">
        <title>Comparative Functional Genomics of Dry Heat Resistant strains isolated from the Viking Spacecraft.</title>
        <authorList>
            <person name="Seuylemezian A."/>
            <person name="Cooper K."/>
            <person name="Vaishampayan P."/>
        </authorList>
    </citation>
    <scope>NUCLEOTIDE SEQUENCE [LARGE SCALE GENOMIC DNA]</scope>
    <source>
        <strain evidence="9 11">ATCC 29669</strain>
    </source>
</reference>
<dbReference type="InterPro" id="IPR000620">
    <property type="entry name" value="EamA_dom"/>
</dbReference>
<dbReference type="OrthoDB" id="9810818at2"/>
<dbReference type="GO" id="GO:0016020">
    <property type="term" value="C:membrane"/>
    <property type="evidence" value="ECO:0007669"/>
    <property type="project" value="UniProtKB-SubCell"/>
</dbReference>
<evidence type="ECO:0000313" key="8">
    <source>
        <dbReference type="EMBL" id="PLR80830.1"/>
    </source>
</evidence>
<feature type="transmembrane region" description="Helical" evidence="6">
    <location>
        <begin position="120"/>
        <end position="140"/>
    </location>
</feature>
<evidence type="ECO:0000256" key="5">
    <source>
        <dbReference type="ARBA" id="ARBA00023136"/>
    </source>
</evidence>
<dbReference type="SUPFAM" id="SSF103481">
    <property type="entry name" value="Multidrug resistance efflux transporter EmrE"/>
    <property type="match status" value="2"/>
</dbReference>
<evidence type="ECO:0000313" key="9">
    <source>
        <dbReference type="EMBL" id="PLR98294.1"/>
    </source>
</evidence>